<dbReference type="Gene3D" id="3.40.50.2000">
    <property type="entry name" value="Glycogen Phosphorylase B"/>
    <property type="match status" value="1"/>
</dbReference>
<evidence type="ECO:0000313" key="2">
    <source>
        <dbReference type="EMBL" id="KIZ03202.1"/>
    </source>
</evidence>
<reference evidence="2 3" key="1">
    <citation type="journal article" date="2013" name="BMC Genomics">
        <title>Reconstruction of the lipid metabolism for the microalga Monoraphidium neglectum from its genome sequence reveals characteristics suitable for biofuel production.</title>
        <authorList>
            <person name="Bogen C."/>
            <person name="Al-Dilaimi A."/>
            <person name="Albersmeier A."/>
            <person name="Wichmann J."/>
            <person name="Grundmann M."/>
            <person name="Rupp O."/>
            <person name="Lauersen K.J."/>
            <person name="Blifernez-Klassen O."/>
            <person name="Kalinowski J."/>
            <person name="Goesmann A."/>
            <person name="Mussgnug J.H."/>
            <person name="Kruse O."/>
        </authorList>
    </citation>
    <scope>NUCLEOTIDE SEQUENCE [LARGE SCALE GENOMIC DNA]</scope>
    <source>
        <strain evidence="2 3">SAG 48.87</strain>
    </source>
</reference>
<dbReference type="RefSeq" id="XP_013902221.1">
    <property type="nucleotide sequence ID" value="XM_014046767.1"/>
</dbReference>
<dbReference type="AlphaFoldDB" id="A0A0D2MS40"/>
<evidence type="ECO:0000256" key="1">
    <source>
        <dbReference type="SAM" id="MobiDB-lite"/>
    </source>
</evidence>
<dbReference type="EMBL" id="KK100894">
    <property type="protein sequence ID" value="KIZ03202.1"/>
    <property type="molecule type" value="Genomic_DNA"/>
</dbReference>
<keyword evidence="3" id="KW-1185">Reference proteome</keyword>
<dbReference type="Proteomes" id="UP000054498">
    <property type="component" value="Unassembled WGS sequence"/>
</dbReference>
<accession>A0A0D2MS40</accession>
<feature type="non-terminal residue" evidence="2">
    <location>
        <position position="404"/>
    </location>
</feature>
<name>A0A0D2MS40_9CHLO</name>
<proteinExistence type="predicted"/>
<gene>
    <name evidence="2" type="ORF">MNEG_4751</name>
</gene>
<sequence>MESEVAPLTTGALDDRAGQAPLELLDQANTNTESVSPRAGSRSTKYPGWDTCREVVIKGEPVKLYISSDRDIPRVFVDHPWFAARAWGIGAGCSEDYPEDELSFCRAVGLAAFNQPFGHRYSGVVELCDGPQATQSWSYILDEELAYRSAEAGSFASPRGMPHPPWRDPGAIDPECCILPKAGPCCTSDILERNLEARDAEVTSAVGGQGDRSRPCSPAKSMLKSDQVRPASPARQGPLEISSAEQDASVKLSADDIPTCQILERELEARDADVTSAVGSQGDRSRPSSPIKGLLTDKVRLASPARHSPLETSSAEQDASVKLSADDIPTCEVVVAGDAAGARLIELGGARSDDVTAAADEGRAFEATAAASAMLQLEPSGVEGATANSHGFLVNAMGEWRPGG</sequence>
<dbReference type="KEGG" id="mng:MNEG_4751"/>
<evidence type="ECO:0000313" key="3">
    <source>
        <dbReference type="Proteomes" id="UP000054498"/>
    </source>
</evidence>
<organism evidence="2 3">
    <name type="scientific">Monoraphidium neglectum</name>
    <dbReference type="NCBI Taxonomy" id="145388"/>
    <lineage>
        <taxon>Eukaryota</taxon>
        <taxon>Viridiplantae</taxon>
        <taxon>Chlorophyta</taxon>
        <taxon>core chlorophytes</taxon>
        <taxon>Chlorophyceae</taxon>
        <taxon>CS clade</taxon>
        <taxon>Sphaeropleales</taxon>
        <taxon>Selenastraceae</taxon>
        <taxon>Monoraphidium</taxon>
    </lineage>
</organism>
<dbReference type="GeneID" id="25737628"/>
<feature type="region of interest" description="Disordered" evidence="1">
    <location>
        <begin position="271"/>
        <end position="293"/>
    </location>
</feature>
<feature type="region of interest" description="Disordered" evidence="1">
    <location>
        <begin position="1"/>
        <end position="45"/>
    </location>
</feature>
<feature type="region of interest" description="Disordered" evidence="1">
    <location>
        <begin position="202"/>
        <end position="250"/>
    </location>
</feature>
<protein>
    <submittedName>
        <fullName evidence="2">Uncharacterized protein</fullName>
    </submittedName>
</protein>